<evidence type="ECO:0000313" key="3">
    <source>
        <dbReference type="EMBL" id="GAA3997564.1"/>
    </source>
</evidence>
<dbReference type="InterPro" id="IPR031165">
    <property type="entry name" value="GNAT_YJDJ"/>
</dbReference>
<dbReference type="PROSITE" id="PS51729">
    <property type="entry name" value="GNAT_YJDJ"/>
    <property type="match status" value="1"/>
</dbReference>
<dbReference type="EMBL" id="BAAAZD010000001">
    <property type="protein sequence ID" value="GAA3997564.1"/>
    <property type="molecule type" value="Genomic_DNA"/>
</dbReference>
<reference evidence="4" key="1">
    <citation type="journal article" date="2019" name="Int. J. Syst. Evol. Microbiol.">
        <title>The Global Catalogue of Microorganisms (GCM) 10K type strain sequencing project: providing services to taxonomists for standard genome sequencing and annotation.</title>
        <authorList>
            <consortium name="The Broad Institute Genomics Platform"/>
            <consortium name="The Broad Institute Genome Sequencing Center for Infectious Disease"/>
            <person name="Wu L."/>
            <person name="Ma J."/>
        </authorList>
    </citation>
    <scope>NUCLEOTIDE SEQUENCE [LARGE SCALE GENOMIC DNA]</scope>
    <source>
        <strain evidence="4">JCM 16603</strain>
    </source>
</reference>
<sequence length="100" mass="11219">MHDVIRNEADQRFEIHLSDGTVAFADYRPMHGKVKFPHTVVPPHHEGQGIGSAIAKASLDWARSEGLLVIPACTFYAKYMQRHAEVHDLLDPGYRKVLGV</sequence>
<dbReference type="Proteomes" id="UP001501310">
    <property type="component" value="Unassembled WGS sequence"/>
</dbReference>
<evidence type="ECO:0000259" key="1">
    <source>
        <dbReference type="PROSITE" id="PS51186"/>
    </source>
</evidence>
<feature type="domain" description="N-acetyltransferase" evidence="1">
    <location>
        <begin position="1"/>
        <end position="100"/>
    </location>
</feature>
<accession>A0ABP7RHG9</accession>
<dbReference type="InterPro" id="IPR045057">
    <property type="entry name" value="Gcn5-rel_NAT"/>
</dbReference>
<dbReference type="SUPFAM" id="SSF55729">
    <property type="entry name" value="Acyl-CoA N-acyltransferases (Nat)"/>
    <property type="match status" value="1"/>
</dbReference>
<comment type="caution">
    <text evidence="3">The sequence shown here is derived from an EMBL/GenBank/DDBJ whole genome shotgun (WGS) entry which is preliminary data.</text>
</comment>
<dbReference type="InterPro" id="IPR000182">
    <property type="entry name" value="GNAT_dom"/>
</dbReference>
<dbReference type="PROSITE" id="PS51186">
    <property type="entry name" value="GNAT"/>
    <property type="match status" value="1"/>
</dbReference>
<evidence type="ECO:0000259" key="2">
    <source>
        <dbReference type="PROSITE" id="PS51729"/>
    </source>
</evidence>
<protein>
    <submittedName>
        <fullName evidence="3">GNAT family N-acetyltransferase</fullName>
    </submittedName>
</protein>
<evidence type="ECO:0000313" key="4">
    <source>
        <dbReference type="Proteomes" id="UP001501310"/>
    </source>
</evidence>
<organism evidence="3 4">
    <name type="scientific">Sphingomonas humi</name>
    <dbReference type="NCBI Taxonomy" id="335630"/>
    <lineage>
        <taxon>Bacteria</taxon>
        <taxon>Pseudomonadati</taxon>
        <taxon>Pseudomonadota</taxon>
        <taxon>Alphaproteobacteria</taxon>
        <taxon>Sphingomonadales</taxon>
        <taxon>Sphingomonadaceae</taxon>
        <taxon>Sphingomonas</taxon>
    </lineage>
</organism>
<gene>
    <name evidence="3" type="ORF">GCM10022211_03730</name>
</gene>
<keyword evidence="4" id="KW-1185">Reference proteome</keyword>
<dbReference type="CDD" id="cd04301">
    <property type="entry name" value="NAT_SF"/>
    <property type="match status" value="1"/>
</dbReference>
<name>A0ABP7RHG9_9SPHN</name>
<dbReference type="PANTHER" id="PTHR31435:SF10">
    <property type="entry name" value="BSR4717 PROTEIN"/>
    <property type="match status" value="1"/>
</dbReference>
<proteinExistence type="predicted"/>
<dbReference type="RefSeq" id="WP_344708461.1">
    <property type="nucleotide sequence ID" value="NZ_BAAAZD010000001.1"/>
</dbReference>
<dbReference type="InterPro" id="IPR016181">
    <property type="entry name" value="Acyl_CoA_acyltransferase"/>
</dbReference>
<dbReference type="Gene3D" id="3.40.630.30">
    <property type="match status" value="1"/>
</dbReference>
<dbReference type="PANTHER" id="PTHR31435">
    <property type="entry name" value="PROTEIN NATD1"/>
    <property type="match status" value="1"/>
</dbReference>
<feature type="domain" description="N-acetyltransferase" evidence="2">
    <location>
        <begin position="5"/>
        <end position="91"/>
    </location>
</feature>
<dbReference type="Pfam" id="PF14542">
    <property type="entry name" value="Acetyltransf_CG"/>
    <property type="match status" value="1"/>
</dbReference>